<dbReference type="OMA" id="IGMMTNF"/>
<dbReference type="SUPFAM" id="SSF53383">
    <property type="entry name" value="PLP-dependent transferases"/>
    <property type="match status" value="1"/>
</dbReference>
<name>A0A7N0V3V7_KALFE</name>
<dbReference type="Gramene" id="Kaladp0101s0093.1.v1.1">
    <property type="protein sequence ID" value="Kaladp0101s0093.1.v1.1"/>
    <property type="gene ID" value="Kaladp0101s0093.v1.1"/>
</dbReference>
<proteinExistence type="predicted"/>
<evidence type="ECO:0000313" key="1">
    <source>
        <dbReference type="EnsemblPlants" id="Kaladp0101s0093.1.v1.1"/>
    </source>
</evidence>
<dbReference type="Proteomes" id="UP000594263">
    <property type="component" value="Unplaced"/>
</dbReference>
<dbReference type="Gene3D" id="3.40.640.10">
    <property type="entry name" value="Type I PLP-dependent aspartate aminotransferase-like (Major domain)"/>
    <property type="match status" value="1"/>
</dbReference>
<organism evidence="1 2">
    <name type="scientific">Kalanchoe fedtschenkoi</name>
    <name type="common">Lavender scallops</name>
    <name type="synonym">South American air plant</name>
    <dbReference type="NCBI Taxonomy" id="63787"/>
    <lineage>
        <taxon>Eukaryota</taxon>
        <taxon>Viridiplantae</taxon>
        <taxon>Streptophyta</taxon>
        <taxon>Embryophyta</taxon>
        <taxon>Tracheophyta</taxon>
        <taxon>Spermatophyta</taxon>
        <taxon>Magnoliopsida</taxon>
        <taxon>eudicotyledons</taxon>
        <taxon>Gunneridae</taxon>
        <taxon>Pentapetalae</taxon>
        <taxon>Saxifragales</taxon>
        <taxon>Crassulaceae</taxon>
        <taxon>Kalanchoe</taxon>
    </lineage>
</organism>
<evidence type="ECO:0000313" key="2">
    <source>
        <dbReference type="Proteomes" id="UP000594263"/>
    </source>
</evidence>
<dbReference type="InterPro" id="IPR015424">
    <property type="entry name" value="PyrdxlP-dep_Trfase"/>
</dbReference>
<keyword evidence="2" id="KW-1185">Reference proteome</keyword>
<accession>A0A7N0V3V7</accession>
<sequence length="535" mass="59433">MNSPCIREAAEALPCRGCFPASLLASPGASTPDRAAGVFSSYWHDALASTLHPRFDFTNHESLPSLEASFGKFLAAFPQYSQTEAADVIRAEEYHHLADRRRVCLDYIGFGLYSYHQMRTCLQAGAALSSSSFPPFPLFEVSYKDGCGGSESESMIRTRLMEFMNVSESEYSMAFTANHSSALEALAERYPFKGHRTLLTAYDCEHEAVDRMVERAMRRGAKIRTAKFTWPNLGVVSARFRKALERKRRGLLVFPLQSQMSGTRYSYQWMSLAQERGWHVALDASALGAKEMDTLGLSIFRPDFLICSAYAVFGDNPSGFGCLFVKKSTAPILSDSSTATITLEGSSSSSSSAKLESKSKLASPLEFRGLDHADTLGLIRISSRTRYLANWLVNALLSLVHPSTEARLPLVRIYGPGILFDRGSSVAFNVFDWKGEKISPALVQKLADRNNISLSCGVLKQISFADKSEEARVRRAEKMPEGQPRVSVVSAVVGFLTDFADVYALWVFVSRFLDADFVEKERWRYVALNQKTIEV</sequence>
<dbReference type="AlphaFoldDB" id="A0A7N0V3V7"/>
<dbReference type="InterPro" id="IPR015421">
    <property type="entry name" value="PyrdxlP-dep_Trfase_major"/>
</dbReference>
<dbReference type="PANTHER" id="PTHR14237">
    <property type="entry name" value="MOLYBDOPTERIN COFACTOR SULFURASE MOSC"/>
    <property type="match status" value="1"/>
</dbReference>
<dbReference type="EnsemblPlants" id="Kaladp0101s0093.1.v1.1">
    <property type="protein sequence ID" value="Kaladp0101s0093.1.v1.1"/>
    <property type="gene ID" value="Kaladp0101s0093.v1.1"/>
</dbReference>
<evidence type="ECO:0008006" key="3">
    <source>
        <dbReference type="Google" id="ProtNLM"/>
    </source>
</evidence>
<protein>
    <recommendedName>
        <fullName evidence="3">Molybdenum cofactor sulfurase</fullName>
    </recommendedName>
</protein>
<dbReference type="PANTHER" id="PTHR14237:SF64">
    <property type="entry name" value="MOLYBDENUM COFACTOR SULFURASE-LIKE PROTEIN"/>
    <property type="match status" value="1"/>
</dbReference>
<reference evidence="1" key="1">
    <citation type="submission" date="2021-01" db="UniProtKB">
        <authorList>
            <consortium name="EnsemblPlants"/>
        </authorList>
    </citation>
    <scope>IDENTIFICATION</scope>
</reference>